<dbReference type="Proteomes" id="UP000249451">
    <property type="component" value="Unassembled WGS sequence"/>
</dbReference>
<comment type="caution">
    <text evidence="8">The sequence shown here is derived from an EMBL/GenBank/DDBJ whole genome shotgun (WGS) entry which is preliminary data.</text>
</comment>
<dbReference type="InterPro" id="IPR002994">
    <property type="entry name" value="Surf1/Shy1"/>
</dbReference>
<evidence type="ECO:0000256" key="3">
    <source>
        <dbReference type="ARBA" id="ARBA00022692"/>
    </source>
</evidence>
<dbReference type="CDD" id="cd06662">
    <property type="entry name" value="SURF1"/>
    <property type="match status" value="1"/>
</dbReference>
<evidence type="ECO:0000256" key="7">
    <source>
        <dbReference type="SAM" id="MobiDB-lite"/>
    </source>
</evidence>
<keyword evidence="4 6" id="KW-1133">Transmembrane helix</keyword>
<organism evidence="8 9">
    <name type="scientific">Corynebacterium urealyticum</name>
    <dbReference type="NCBI Taxonomy" id="43771"/>
    <lineage>
        <taxon>Bacteria</taxon>
        <taxon>Bacillati</taxon>
        <taxon>Actinomycetota</taxon>
        <taxon>Actinomycetes</taxon>
        <taxon>Mycobacteriales</taxon>
        <taxon>Corynebacteriaceae</taxon>
        <taxon>Corynebacterium</taxon>
    </lineage>
</organism>
<comment type="subcellular location">
    <subcellularLocation>
        <location evidence="6">Cell membrane</location>
        <topology evidence="6">Multi-pass membrane protein</topology>
    </subcellularLocation>
    <subcellularLocation>
        <location evidence="1">Membrane</location>
    </subcellularLocation>
</comment>
<feature type="transmembrane region" description="Helical" evidence="6">
    <location>
        <begin position="17"/>
        <end position="38"/>
    </location>
</feature>
<dbReference type="PANTHER" id="PTHR23427">
    <property type="entry name" value="SURFEIT LOCUS PROTEIN"/>
    <property type="match status" value="1"/>
</dbReference>
<evidence type="ECO:0000256" key="4">
    <source>
        <dbReference type="ARBA" id="ARBA00022989"/>
    </source>
</evidence>
<evidence type="ECO:0000256" key="2">
    <source>
        <dbReference type="ARBA" id="ARBA00007165"/>
    </source>
</evidence>
<feature type="compositionally biased region" description="Basic and acidic residues" evidence="7">
    <location>
        <begin position="320"/>
        <end position="336"/>
    </location>
</feature>
<proteinExistence type="inferred from homology"/>
<keyword evidence="5 6" id="KW-0472">Membrane</keyword>
<evidence type="ECO:0000256" key="5">
    <source>
        <dbReference type="ARBA" id="ARBA00023136"/>
    </source>
</evidence>
<dbReference type="PROSITE" id="PS50895">
    <property type="entry name" value="SURF1"/>
    <property type="match status" value="1"/>
</dbReference>
<feature type="transmembrane region" description="Helical" evidence="6">
    <location>
        <begin position="238"/>
        <end position="261"/>
    </location>
</feature>
<name>A0A2W5B9F5_9CORY</name>
<accession>A0A2W5B9F5</accession>
<keyword evidence="6" id="KW-1003">Cell membrane</keyword>
<evidence type="ECO:0000256" key="1">
    <source>
        <dbReference type="ARBA" id="ARBA00004370"/>
    </source>
</evidence>
<feature type="region of interest" description="Disordered" evidence="7">
    <location>
        <begin position="295"/>
        <end position="360"/>
    </location>
</feature>
<evidence type="ECO:0000313" key="9">
    <source>
        <dbReference type="Proteomes" id="UP000249451"/>
    </source>
</evidence>
<dbReference type="InterPro" id="IPR045214">
    <property type="entry name" value="Surf1/Surf4"/>
</dbReference>
<dbReference type="AlphaFoldDB" id="A0A2W5B9F5"/>
<dbReference type="EMBL" id="QFNY01000011">
    <property type="protein sequence ID" value="PZP03425.1"/>
    <property type="molecule type" value="Genomic_DNA"/>
</dbReference>
<gene>
    <name evidence="8" type="ORF">DI609_00955</name>
</gene>
<keyword evidence="3 6" id="KW-0812">Transmembrane</keyword>
<dbReference type="GO" id="GO:0005886">
    <property type="term" value="C:plasma membrane"/>
    <property type="evidence" value="ECO:0007669"/>
    <property type="project" value="UniProtKB-SubCell"/>
</dbReference>
<sequence>MAVDPQRGQEPKRGFRAFLTPGWILSAVFVLLFTYFAFNTLAPWQLGKNTKRTEFNDRLKAAMEQAPVPVSEVLPAEPAKPVEEAQEWRHVTLQGKLLPQQEVLLRNRPVESAPAYQVITPFETTDGTTVLVNRGWVPAESGDNRPELIAKAPAGEMELTGYVRLGEGKNDRGVIDAEGAKQTTRVNAEQIGAATGLTLAHDYVQLDEQSTEAITDRAGDAGVAPHPIPLPKIESGPYLSYGIQWIAFGIIAPILLGWFIWSELKERRREQLENEQLATAGAAAGAVSNEGEKAAVGAAGTGTEQATGANAVAGDVLTEPSRETQRQEAQRQEDAMAARYGKAAKRRGFGWNQPGDGERF</sequence>
<dbReference type="Pfam" id="PF02104">
    <property type="entry name" value="SURF1"/>
    <property type="match status" value="1"/>
</dbReference>
<feature type="compositionally biased region" description="Low complexity" evidence="7">
    <location>
        <begin position="295"/>
        <end position="311"/>
    </location>
</feature>
<comment type="similarity">
    <text evidence="2 6">Belongs to the SURF1 family.</text>
</comment>
<protein>
    <recommendedName>
        <fullName evidence="6">SURF1-like protein</fullName>
    </recommendedName>
</protein>
<dbReference type="PANTHER" id="PTHR23427:SF2">
    <property type="entry name" value="SURFEIT LOCUS PROTEIN 1"/>
    <property type="match status" value="1"/>
</dbReference>
<evidence type="ECO:0000313" key="8">
    <source>
        <dbReference type="EMBL" id="PZP03425.1"/>
    </source>
</evidence>
<evidence type="ECO:0000256" key="6">
    <source>
        <dbReference type="RuleBase" id="RU363076"/>
    </source>
</evidence>
<reference evidence="8 9" key="1">
    <citation type="submission" date="2017-11" db="EMBL/GenBank/DDBJ databases">
        <title>Infants hospitalized years apart are colonized by the same room-sourced microbial strains.</title>
        <authorList>
            <person name="Brooks B."/>
            <person name="Olm M.R."/>
            <person name="Firek B.A."/>
            <person name="Baker R."/>
            <person name="Thomas B.C."/>
            <person name="Morowitz M.J."/>
            <person name="Banfield J.F."/>
        </authorList>
    </citation>
    <scope>NUCLEOTIDE SEQUENCE [LARGE SCALE GENOMIC DNA]</scope>
    <source>
        <strain evidence="8">S2_012_000_R3_87</strain>
    </source>
</reference>